<protein>
    <recommendedName>
        <fullName evidence="3">DUF309 domain-containing protein</fullName>
    </recommendedName>
</protein>
<dbReference type="InterPro" id="IPR005500">
    <property type="entry name" value="DUF309"/>
</dbReference>
<comment type="caution">
    <text evidence="1">The sequence shown here is derived from an EMBL/GenBank/DDBJ whole genome shotgun (WGS) entry which is preliminary data.</text>
</comment>
<evidence type="ECO:0008006" key="3">
    <source>
        <dbReference type="Google" id="ProtNLM"/>
    </source>
</evidence>
<organism evidence="1 2">
    <name type="scientific">Candidatus Entotheonella gemina</name>
    <dbReference type="NCBI Taxonomy" id="1429439"/>
    <lineage>
        <taxon>Bacteria</taxon>
        <taxon>Pseudomonadati</taxon>
        <taxon>Nitrospinota/Tectimicrobiota group</taxon>
        <taxon>Candidatus Tectimicrobiota</taxon>
        <taxon>Candidatus Entotheonellia</taxon>
        <taxon>Candidatus Entotheonellales</taxon>
        <taxon>Candidatus Entotheonellaceae</taxon>
        <taxon>Candidatus Entotheonella</taxon>
    </lineage>
</organism>
<proteinExistence type="predicted"/>
<dbReference type="Proteomes" id="UP000019140">
    <property type="component" value="Unassembled WGS sequence"/>
</dbReference>
<dbReference type="InterPro" id="IPR023203">
    <property type="entry name" value="TTHA0068_sf"/>
</dbReference>
<sequence length="101" mass="11543">EVWRDLSGRRRLFWQAMIQLAVGTHHWKNGNRRGCQSVWNKALNKCDTLGQQYGTEVPAPLLCLIAVLYDCLVALEEEVDPLPLIAEFARTTLSDQWVTFA</sequence>
<keyword evidence="2" id="KW-1185">Reference proteome</keyword>
<evidence type="ECO:0000313" key="2">
    <source>
        <dbReference type="Proteomes" id="UP000019140"/>
    </source>
</evidence>
<dbReference type="AlphaFoldDB" id="W4M732"/>
<dbReference type="HOGENOM" id="CLU_159183_0_0_7"/>
<reference evidence="1 2" key="1">
    <citation type="journal article" date="2014" name="Nature">
        <title>An environmental bacterial taxon with a large and distinct metabolic repertoire.</title>
        <authorList>
            <person name="Wilson M.C."/>
            <person name="Mori T."/>
            <person name="Ruckert C."/>
            <person name="Uria A.R."/>
            <person name="Helf M.J."/>
            <person name="Takada K."/>
            <person name="Gernert C."/>
            <person name="Steffens U.A."/>
            <person name="Heycke N."/>
            <person name="Schmitt S."/>
            <person name="Rinke C."/>
            <person name="Helfrich E.J."/>
            <person name="Brachmann A.O."/>
            <person name="Gurgui C."/>
            <person name="Wakimoto T."/>
            <person name="Kracht M."/>
            <person name="Crusemann M."/>
            <person name="Hentschel U."/>
            <person name="Abe I."/>
            <person name="Matsunaga S."/>
            <person name="Kalinowski J."/>
            <person name="Takeyama H."/>
            <person name="Piel J."/>
        </authorList>
    </citation>
    <scope>NUCLEOTIDE SEQUENCE [LARGE SCALE GENOMIC DNA]</scope>
    <source>
        <strain evidence="2">TSY2</strain>
    </source>
</reference>
<evidence type="ECO:0000313" key="1">
    <source>
        <dbReference type="EMBL" id="ETX05736.1"/>
    </source>
</evidence>
<name>W4M732_9BACT</name>
<feature type="non-terminal residue" evidence="1">
    <location>
        <position position="1"/>
    </location>
</feature>
<dbReference type="Pfam" id="PF03745">
    <property type="entry name" value="DUF309"/>
    <property type="match status" value="1"/>
</dbReference>
<gene>
    <name evidence="1" type="ORF">ETSY2_21225</name>
</gene>
<dbReference type="SUPFAM" id="SSF140663">
    <property type="entry name" value="TTHA0068-like"/>
    <property type="match status" value="1"/>
</dbReference>
<dbReference type="Gene3D" id="1.10.3450.10">
    <property type="entry name" value="TTHA0068-like"/>
    <property type="match status" value="1"/>
</dbReference>
<dbReference type="EMBL" id="AZHX01000881">
    <property type="protein sequence ID" value="ETX05736.1"/>
    <property type="molecule type" value="Genomic_DNA"/>
</dbReference>
<accession>W4M732</accession>